<evidence type="ECO:0000256" key="1">
    <source>
        <dbReference type="ARBA" id="ARBA00004613"/>
    </source>
</evidence>
<dbReference type="EMBL" id="KZ452022">
    <property type="protein sequence ID" value="PKA50628.1"/>
    <property type="molecule type" value="Genomic_DNA"/>
</dbReference>
<sequence length="396" mass="42402">MSELISLLLLLSAASLQPATPASPPATLPPSSFLNRNQYEAYQVIQRFKLTITCDPFNVTSSWSGPRPCSYRGFFCESPPFLSGVPVVASVDFNGFHLCAPTLSGFLDRLPTLAIFHANSNRFAGSVPDLSSLPFLYELDLSNNLLSGAFPAAVLPLTQLTFLDLRYNRFSGALPPAAFAISDVNVLFLNNNLFAQNLPADVGSTPAGFLTLANNAFTGPIPASISNASDSLVEVLFLNNRLSGCLPFEVGLLRRSTVEQLNLAGNQLYGTVPDVVCRLAQVGKLANFSLSSNYFTGIGKSCRGLIKSGLLDVRRNCIVGLPGQRSPAECAAFQARPKFCPPLTRIPCKLPARGLRDIEGSGDEDDGVTFPAEVERSPAADFRAYSALKRPGGNGF</sequence>
<keyword evidence="6" id="KW-0808">Transferase</keyword>
<reference evidence="6 7" key="1">
    <citation type="journal article" date="2017" name="Nature">
        <title>The Apostasia genome and the evolution of orchids.</title>
        <authorList>
            <person name="Zhang G.Q."/>
            <person name="Liu K.W."/>
            <person name="Li Z."/>
            <person name="Lohaus R."/>
            <person name="Hsiao Y.Y."/>
            <person name="Niu S.C."/>
            <person name="Wang J.Y."/>
            <person name="Lin Y.C."/>
            <person name="Xu Q."/>
            <person name="Chen L.J."/>
            <person name="Yoshida K."/>
            <person name="Fujiwara S."/>
            <person name="Wang Z.W."/>
            <person name="Zhang Y.Q."/>
            <person name="Mitsuda N."/>
            <person name="Wang M."/>
            <person name="Liu G.H."/>
            <person name="Pecoraro L."/>
            <person name="Huang H.X."/>
            <person name="Xiao X.J."/>
            <person name="Lin M."/>
            <person name="Wu X.Y."/>
            <person name="Wu W.L."/>
            <person name="Chen Y.Y."/>
            <person name="Chang S.B."/>
            <person name="Sakamoto S."/>
            <person name="Ohme-Takagi M."/>
            <person name="Yagi M."/>
            <person name="Zeng S.J."/>
            <person name="Shen C.Y."/>
            <person name="Yeh C.M."/>
            <person name="Luo Y.B."/>
            <person name="Tsai W.C."/>
            <person name="Van de Peer Y."/>
            <person name="Liu Z.J."/>
        </authorList>
    </citation>
    <scope>NUCLEOTIDE SEQUENCE [LARGE SCALE GENOMIC DNA]</scope>
    <source>
        <strain evidence="7">cv. Shenzhen</strain>
        <tissue evidence="6">Stem</tissue>
    </source>
</reference>
<keyword evidence="7" id="KW-1185">Reference proteome</keyword>
<keyword evidence="3 5" id="KW-0732">Signal</keyword>
<keyword evidence="4" id="KW-0677">Repeat</keyword>
<evidence type="ECO:0000256" key="4">
    <source>
        <dbReference type="ARBA" id="ARBA00022737"/>
    </source>
</evidence>
<dbReference type="PANTHER" id="PTHR32093">
    <property type="entry name" value="LEUCINE-RICH REPEAT EXTENSIN-LIKE PROTEIN 3-RELATED"/>
    <property type="match status" value="1"/>
</dbReference>
<dbReference type="InterPro" id="IPR051582">
    <property type="entry name" value="LRR_extensin-like_regulator"/>
</dbReference>
<evidence type="ECO:0000313" key="7">
    <source>
        <dbReference type="Proteomes" id="UP000236161"/>
    </source>
</evidence>
<feature type="signal peptide" evidence="5">
    <location>
        <begin position="1"/>
        <end position="21"/>
    </location>
</feature>
<feature type="chain" id="PRO_5014198618" description="Non-specific serine/threonine protein kinase" evidence="5">
    <location>
        <begin position="22"/>
        <end position="396"/>
    </location>
</feature>
<dbReference type="STRING" id="1088818.A0A2I0A503"/>
<dbReference type="GO" id="GO:0016740">
    <property type="term" value="F:transferase activity"/>
    <property type="evidence" value="ECO:0007669"/>
    <property type="project" value="UniProtKB-KW"/>
</dbReference>
<dbReference type="InterPro" id="IPR001611">
    <property type="entry name" value="Leu-rich_rpt"/>
</dbReference>
<evidence type="ECO:0000256" key="2">
    <source>
        <dbReference type="ARBA" id="ARBA00022525"/>
    </source>
</evidence>
<accession>A0A2I0A503</accession>
<evidence type="ECO:0008006" key="8">
    <source>
        <dbReference type="Google" id="ProtNLM"/>
    </source>
</evidence>
<gene>
    <name evidence="6" type="ORF">AXF42_Ash017967</name>
</gene>
<dbReference type="Gene3D" id="3.80.10.10">
    <property type="entry name" value="Ribonuclease Inhibitor"/>
    <property type="match status" value="2"/>
</dbReference>
<dbReference type="GO" id="GO:0005576">
    <property type="term" value="C:extracellular region"/>
    <property type="evidence" value="ECO:0007669"/>
    <property type="project" value="UniProtKB-SubCell"/>
</dbReference>
<protein>
    <recommendedName>
        <fullName evidence="8">Non-specific serine/threonine protein kinase</fullName>
    </recommendedName>
</protein>
<evidence type="ECO:0000256" key="3">
    <source>
        <dbReference type="ARBA" id="ARBA00022729"/>
    </source>
</evidence>
<keyword evidence="2" id="KW-0964">Secreted</keyword>
<name>A0A2I0A503_9ASPA</name>
<dbReference type="PANTHER" id="PTHR32093:SF128">
    <property type="entry name" value="LEUCINE-RICH REPEAT-CONTAINING N-TERMINAL PLANT-TYPE DOMAIN-CONTAINING PROTEIN"/>
    <property type="match status" value="1"/>
</dbReference>
<dbReference type="Pfam" id="PF00560">
    <property type="entry name" value="LRR_1"/>
    <property type="match status" value="2"/>
</dbReference>
<proteinExistence type="predicted"/>
<organism evidence="6 7">
    <name type="scientific">Apostasia shenzhenica</name>
    <dbReference type="NCBI Taxonomy" id="1088818"/>
    <lineage>
        <taxon>Eukaryota</taxon>
        <taxon>Viridiplantae</taxon>
        <taxon>Streptophyta</taxon>
        <taxon>Embryophyta</taxon>
        <taxon>Tracheophyta</taxon>
        <taxon>Spermatophyta</taxon>
        <taxon>Magnoliopsida</taxon>
        <taxon>Liliopsida</taxon>
        <taxon>Asparagales</taxon>
        <taxon>Orchidaceae</taxon>
        <taxon>Apostasioideae</taxon>
        <taxon>Apostasia</taxon>
    </lineage>
</organism>
<evidence type="ECO:0000256" key="5">
    <source>
        <dbReference type="SAM" id="SignalP"/>
    </source>
</evidence>
<comment type="subcellular location">
    <subcellularLocation>
        <location evidence="1">Secreted</location>
    </subcellularLocation>
</comment>
<dbReference type="SUPFAM" id="SSF52058">
    <property type="entry name" value="L domain-like"/>
    <property type="match status" value="1"/>
</dbReference>
<dbReference type="InterPro" id="IPR032675">
    <property type="entry name" value="LRR_dom_sf"/>
</dbReference>
<dbReference type="OrthoDB" id="676979at2759"/>
<dbReference type="AlphaFoldDB" id="A0A2I0A503"/>
<dbReference type="Proteomes" id="UP000236161">
    <property type="component" value="Unassembled WGS sequence"/>
</dbReference>
<evidence type="ECO:0000313" key="6">
    <source>
        <dbReference type="EMBL" id="PKA50628.1"/>
    </source>
</evidence>